<organism evidence="2 3">
    <name type="scientific">Cellulomonas denverensis</name>
    <dbReference type="NCBI Taxonomy" id="264297"/>
    <lineage>
        <taxon>Bacteria</taxon>
        <taxon>Bacillati</taxon>
        <taxon>Actinomycetota</taxon>
        <taxon>Actinomycetes</taxon>
        <taxon>Micrococcales</taxon>
        <taxon>Cellulomonadaceae</taxon>
        <taxon>Cellulomonas</taxon>
    </lineage>
</organism>
<dbReference type="RefSeq" id="WP_168629633.1">
    <property type="nucleotide sequence ID" value="NZ_BONL01000013.1"/>
</dbReference>
<feature type="transmembrane region" description="Helical" evidence="1">
    <location>
        <begin position="25"/>
        <end position="45"/>
    </location>
</feature>
<reference evidence="2 3" key="1">
    <citation type="submission" date="2020-04" db="EMBL/GenBank/DDBJ databases">
        <title>MicrobeNet Type strains.</title>
        <authorList>
            <person name="Nicholson A.C."/>
        </authorList>
    </citation>
    <scope>NUCLEOTIDE SEQUENCE [LARGE SCALE GENOMIC DNA]</scope>
    <source>
        <strain evidence="2 3">ATCC BAA-788</strain>
    </source>
</reference>
<comment type="caution">
    <text evidence="2">The sequence shown here is derived from an EMBL/GenBank/DDBJ whole genome shotgun (WGS) entry which is preliminary data.</text>
</comment>
<dbReference type="EMBL" id="JAAXOX010000003">
    <property type="protein sequence ID" value="NKY22507.1"/>
    <property type="molecule type" value="Genomic_DNA"/>
</dbReference>
<name>A0A7X6QYW8_9CELL</name>
<dbReference type="Proteomes" id="UP000581206">
    <property type="component" value="Unassembled WGS sequence"/>
</dbReference>
<evidence type="ECO:0000313" key="2">
    <source>
        <dbReference type="EMBL" id="NKY22507.1"/>
    </source>
</evidence>
<keyword evidence="3" id="KW-1185">Reference proteome</keyword>
<feature type="transmembrane region" description="Helical" evidence="1">
    <location>
        <begin position="196"/>
        <end position="223"/>
    </location>
</feature>
<feature type="transmembrane region" description="Helical" evidence="1">
    <location>
        <begin position="251"/>
        <end position="270"/>
    </location>
</feature>
<protein>
    <submittedName>
        <fullName evidence="2">DUF2142 domain-containing protein</fullName>
    </submittedName>
</protein>
<gene>
    <name evidence="2" type="ORF">HGA03_07475</name>
</gene>
<feature type="transmembrane region" description="Helical" evidence="1">
    <location>
        <begin position="353"/>
        <end position="373"/>
    </location>
</feature>
<evidence type="ECO:0000256" key="1">
    <source>
        <dbReference type="SAM" id="Phobius"/>
    </source>
</evidence>
<feature type="transmembrane region" description="Helical" evidence="1">
    <location>
        <begin position="449"/>
        <end position="470"/>
    </location>
</feature>
<feature type="transmembrane region" description="Helical" evidence="1">
    <location>
        <begin position="380"/>
        <end position="397"/>
    </location>
</feature>
<accession>A0A7X6QYW8</accession>
<keyword evidence="1" id="KW-0472">Membrane</keyword>
<feature type="transmembrane region" description="Helical" evidence="1">
    <location>
        <begin position="140"/>
        <end position="160"/>
    </location>
</feature>
<keyword evidence="1" id="KW-0812">Transmembrane</keyword>
<evidence type="ECO:0000313" key="3">
    <source>
        <dbReference type="Proteomes" id="UP000581206"/>
    </source>
</evidence>
<proteinExistence type="predicted"/>
<dbReference type="AlphaFoldDB" id="A0A7X6QYW8"/>
<feature type="transmembrane region" description="Helical" evidence="1">
    <location>
        <begin position="167"/>
        <end position="184"/>
    </location>
</feature>
<feature type="transmembrane region" description="Helical" evidence="1">
    <location>
        <begin position="417"/>
        <end position="437"/>
    </location>
</feature>
<sequence>MTHLQPQLRPAPGRSRVAHALGGRWTTGILLAFFALQASFLAVLFRQSIYDESYHLRAIDFFSRQWTPFVDQSADVGGVGDLERYGSYLYHYLMAVPWRLTSGLADDHRLIVLRLITVGIVVGALAVAHGLARDLGLSPVAANVVLFLLAATPLLVFVGATVNYDNLLLLFVLLMMRAAVRLLTAPRLDPGGWLRLLTWASLAAVTKYVALPLIAVIGLAVLLRQFLVFRRTRGIPGPGQTTPWYRRPRRVLAVAATVVSVGLFAERYLVNVLRFRSLQPDCAVIHSASSCATFAPWQRNAELDAAFADLPIGIGTLTDYIGHSWIPLMLRYTTLYGVIGTDGEPLNSLGPNIGGSVVVVLTIAVLVLLVLGAARILRDWRAATLLLACAGYLGALFAENYTAYLALGQPLGIQGRYLLPVLPVVFALAVGTAHRILVADGAAGRRVGWAALAALLLATTQGGGVIGPVAGSDRTWLRETGGAGVYDVLHDLTQGIVVPDHLVPDPRRPGT</sequence>
<feature type="transmembrane region" description="Helical" evidence="1">
    <location>
        <begin position="111"/>
        <end position="128"/>
    </location>
</feature>
<keyword evidence="1" id="KW-1133">Transmembrane helix</keyword>